<feature type="region of interest" description="Disordered" evidence="1">
    <location>
        <begin position="37"/>
        <end position="76"/>
    </location>
</feature>
<dbReference type="AlphaFoldDB" id="A0AAE1AS82"/>
<evidence type="ECO:0000256" key="1">
    <source>
        <dbReference type="SAM" id="MobiDB-lite"/>
    </source>
</evidence>
<protein>
    <submittedName>
        <fullName evidence="2">Uncharacterized protein</fullName>
    </submittedName>
</protein>
<proteinExistence type="predicted"/>
<sequence>MVKTKFSSSLDYVILSVADNGLREIRLYTKVTEDVTRLSETKSERYEPHQGLARQEIGGDVTRLSKTRSGRYEPHQ</sequence>
<accession>A0AAE1AS82</accession>
<evidence type="ECO:0000313" key="2">
    <source>
        <dbReference type="EMBL" id="KAK3792918.1"/>
    </source>
</evidence>
<comment type="caution">
    <text evidence="2">The sequence shown here is derived from an EMBL/GenBank/DDBJ whole genome shotgun (WGS) entry which is preliminary data.</text>
</comment>
<name>A0AAE1AS82_9GAST</name>
<dbReference type="EMBL" id="JAWDGP010001311">
    <property type="protein sequence ID" value="KAK3792918.1"/>
    <property type="molecule type" value="Genomic_DNA"/>
</dbReference>
<gene>
    <name evidence="2" type="ORF">RRG08_033768</name>
</gene>
<keyword evidence="3" id="KW-1185">Reference proteome</keyword>
<evidence type="ECO:0000313" key="3">
    <source>
        <dbReference type="Proteomes" id="UP001283361"/>
    </source>
</evidence>
<organism evidence="2 3">
    <name type="scientific">Elysia crispata</name>
    <name type="common">lettuce slug</name>
    <dbReference type="NCBI Taxonomy" id="231223"/>
    <lineage>
        <taxon>Eukaryota</taxon>
        <taxon>Metazoa</taxon>
        <taxon>Spiralia</taxon>
        <taxon>Lophotrochozoa</taxon>
        <taxon>Mollusca</taxon>
        <taxon>Gastropoda</taxon>
        <taxon>Heterobranchia</taxon>
        <taxon>Euthyneura</taxon>
        <taxon>Panpulmonata</taxon>
        <taxon>Sacoglossa</taxon>
        <taxon>Placobranchoidea</taxon>
        <taxon>Plakobranchidae</taxon>
        <taxon>Elysia</taxon>
    </lineage>
</organism>
<feature type="compositionally biased region" description="Basic and acidic residues" evidence="1">
    <location>
        <begin position="37"/>
        <end position="48"/>
    </location>
</feature>
<dbReference type="Proteomes" id="UP001283361">
    <property type="component" value="Unassembled WGS sequence"/>
</dbReference>
<reference evidence="2" key="1">
    <citation type="journal article" date="2023" name="G3 (Bethesda)">
        <title>A reference genome for the long-term kleptoplast-retaining sea slug Elysia crispata morphotype clarki.</title>
        <authorList>
            <person name="Eastman K.E."/>
            <person name="Pendleton A.L."/>
            <person name="Shaikh M.A."/>
            <person name="Suttiyut T."/>
            <person name="Ogas R."/>
            <person name="Tomko P."/>
            <person name="Gavelis G."/>
            <person name="Widhalm J.R."/>
            <person name="Wisecaver J.H."/>
        </authorList>
    </citation>
    <scope>NUCLEOTIDE SEQUENCE</scope>
    <source>
        <strain evidence="2">ECLA1</strain>
    </source>
</reference>